<evidence type="ECO:0000313" key="2">
    <source>
        <dbReference type="EMBL" id="TIC61136.1"/>
    </source>
</evidence>
<dbReference type="Proteomes" id="UP000305647">
    <property type="component" value="Unassembled WGS sequence"/>
</dbReference>
<evidence type="ECO:0000313" key="4">
    <source>
        <dbReference type="Proteomes" id="UP000310708"/>
    </source>
</evidence>
<proteinExistence type="predicted"/>
<dbReference type="Proteomes" id="UP000310708">
    <property type="component" value="Unassembled WGS sequence"/>
</dbReference>
<protein>
    <submittedName>
        <fullName evidence="2">Uncharacterized protein</fullName>
    </submittedName>
</protein>
<gene>
    <name evidence="2" type="ORF">E3Q01_04418</name>
    <name evidence="1" type="ORF">E3Q10_04415</name>
</gene>
<dbReference type="EMBL" id="SPRO01000109">
    <property type="protein sequence ID" value="TIC22868.1"/>
    <property type="molecule type" value="Genomic_DNA"/>
</dbReference>
<evidence type="ECO:0000313" key="3">
    <source>
        <dbReference type="Proteomes" id="UP000305647"/>
    </source>
</evidence>
<sequence>MGKSRKVLNAFSFIHTSSFHHQCIINHVKHVSSESPFIVYICGLHLTVFNSILPTRISDAQECESVDLCTLDSDTGAGYGTSSAWAQLIKFYTREKLITCADSQEIFHLGDVSHSSPVVNEKISGLLACCSDQTSMQVDGLQTRSRTGLLSYVQRSFEGLVNYGFAI</sequence>
<accession>A0A4T0N9U9</accession>
<organism evidence="2 4">
    <name type="scientific">Wallemia mellicola</name>
    <dbReference type="NCBI Taxonomy" id="1708541"/>
    <lineage>
        <taxon>Eukaryota</taxon>
        <taxon>Fungi</taxon>
        <taxon>Dikarya</taxon>
        <taxon>Basidiomycota</taxon>
        <taxon>Wallemiomycotina</taxon>
        <taxon>Wallemiomycetes</taxon>
        <taxon>Wallemiales</taxon>
        <taxon>Wallemiaceae</taxon>
        <taxon>Wallemia</taxon>
    </lineage>
</organism>
<dbReference type="EMBL" id="SPRX01000110">
    <property type="protein sequence ID" value="TIC61136.1"/>
    <property type="molecule type" value="Genomic_DNA"/>
</dbReference>
<name>A0A4T0N9U9_9BASI</name>
<dbReference type="AlphaFoldDB" id="A0A4T0N9U9"/>
<reference evidence="3 4" key="1">
    <citation type="submission" date="2019-03" db="EMBL/GenBank/DDBJ databases">
        <title>Sequencing 25 genomes of Wallemia mellicola.</title>
        <authorList>
            <person name="Gostincar C."/>
        </authorList>
    </citation>
    <scope>NUCLEOTIDE SEQUENCE [LARGE SCALE GENOMIC DNA]</scope>
    <source>
        <strain evidence="2 4">EXF-757</strain>
        <strain evidence="1 3">EXF-8738</strain>
    </source>
</reference>
<comment type="caution">
    <text evidence="2">The sequence shown here is derived from an EMBL/GenBank/DDBJ whole genome shotgun (WGS) entry which is preliminary data.</text>
</comment>
<evidence type="ECO:0000313" key="1">
    <source>
        <dbReference type="EMBL" id="TIC22868.1"/>
    </source>
</evidence>